<name>A0A0R2IAL8_9LACO</name>
<dbReference type="GO" id="GO:0005886">
    <property type="term" value="C:plasma membrane"/>
    <property type="evidence" value="ECO:0007669"/>
    <property type="project" value="UniProtKB-SubCell"/>
</dbReference>
<evidence type="ECO:0000256" key="5">
    <source>
        <dbReference type="ARBA" id="ARBA00022683"/>
    </source>
</evidence>
<feature type="transmembrane region" description="Helical" evidence="9">
    <location>
        <begin position="210"/>
        <end position="226"/>
    </location>
</feature>
<comment type="caution">
    <text evidence="10">The sequence shown here is derived from an EMBL/GenBank/DDBJ whole genome shotgun (WGS) entry which is preliminary data.</text>
</comment>
<keyword evidence="4" id="KW-0762">Sugar transport</keyword>
<dbReference type="PANTHER" id="PTHR32502">
    <property type="entry name" value="N-ACETYLGALACTOSAMINE PERMEASE II COMPONENT-RELATED"/>
    <property type="match status" value="1"/>
</dbReference>
<keyword evidence="7 9" id="KW-1133">Transmembrane helix</keyword>
<proteinExistence type="predicted"/>
<protein>
    <submittedName>
        <fullName evidence="10">Phosphotransferase system PTS sorbose-specific IIC subunit</fullName>
    </submittedName>
</protein>
<dbReference type="Proteomes" id="UP000050934">
    <property type="component" value="Unassembled WGS sequence"/>
</dbReference>
<dbReference type="PROSITE" id="PS51106">
    <property type="entry name" value="PTS_EIIC_TYPE_4"/>
    <property type="match status" value="1"/>
</dbReference>
<evidence type="ECO:0000256" key="9">
    <source>
        <dbReference type="SAM" id="Phobius"/>
    </source>
</evidence>
<feature type="transmembrane region" description="Helical" evidence="9">
    <location>
        <begin position="46"/>
        <end position="67"/>
    </location>
</feature>
<evidence type="ECO:0000256" key="1">
    <source>
        <dbReference type="ARBA" id="ARBA00004651"/>
    </source>
</evidence>
<dbReference type="InterPro" id="IPR050303">
    <property type="entry name" value="GatZ_KbaZ_carbometab"/>
</dbReference>
<dbReference type="OrthoDB" id="1649937at2"/>
<evidence type="ECO:0000256" key="4">
    <source>
        <dbReference type="ARBA" id="ARBA00022597"/>
    </source>
</evidence>
<organism evidence="10 11">
    <name type="scientific">Limosilactobacillus secaliphilus</name>
    <dbReference type="NCBI Taxonomy" id="396268"/>
    <lineage>
        <taxon>Bacteria</taxon>
        <taxon>Bacillati</taxon>
        <taxon>Bacillota</taxon>
        <taxon>Bacilli</taxon>
        <taxon>Lactobacillales</taxon>
        <taxon>Lactobacillaceae</taxon>
        <taxon>Limosilactobacillus</taxon>
    </lineage>
</organism>
<keyword evidence="5" id="KW-0598">Phosphotransferase system</keyword>
<keyword evidence="10" id="KW-0808">Transferase</keyword>
<feature type="transmembrane region" description="Helical" evidence="9">
    <location>
        <begin position="98"/>
        <end position="120"/>
    </location>
</feature>
<evidence type="ECO:0000256" key="7">
    <source>
        <dbReference type="ARBA" id="ARBA00022989"/>
    </source>
</evidence>
<feature type="transmembrane region" description="Helical" evidence="9">
    <location>
        <begin position="232"/>
        <end position="249"/>
    </location>
</feature>
<gene>
    <name evidence="10" type="ORF">IV45_GL000924</name>
</gene>
<comment type="subcellular location">
    <subcellularLocation>
        <location evidence="1">Cell membrane</location>
        <topology evidence="1">Multi-pass membrane protein</topology>
    </subcellularLocation>
</comment>
<keyword evidence="3" id="KW-1003">Cell membrane</keyword>
<dbReference type="RefSeq" id="WP_057741915.1">
    <property type="nucleotide sequence ID" value="NZ_JQBW01000010.1"/>
</dbReference>
<sequence length="256" mass="27421">MHLTLSVWQALAIAVWVALVESRILGFATLTMRFSPLMTGMMVGLIMGQMHQAVIITAAIQLVYMGFVAPGGALPAEPCIAAAIAVPVALLGHMSPQGAIAIAVPVGLLGSYLYQFRFFLNTFALKPMDKFAAEGNTRGLRWAIMAIPAVISFCLFIPLIFIALYFGAPVIAHVVAGIQHGTIIHVLTSVGGGLAALGIAVIMQVIGKQKLLPFFFLAYFMSVAFAKLNINMTIYAAFGIIFAILYVMFTQKPAQN</sequence>
<dbReference type="GO" id="GO:0009401">
    <property type="term" value="P:phosphoenolpyruvate-dependent sugar phosphotransferase system"/>
    <property type="evidence" value="ECO:0007669"/>
    <property type="project" value="UniProtKB-KW"/>
</dbReference>
<keyword evidence="2" id="KW-0813">Transport</keyword>
<evidence type="ECO:0000256" key="2">
    <source>
        <dbReference type="ARBA" id="ARBA00022448"/>
    </source>
</evidence>
<feature type="transmembrane region" description="Helical" evidence="9">
    <location>
        <begin position="178"/>
        <end position="203"/>
    </location>
</feature>
<evidence type="ECO:0000256" key="8">
    <source>
        <dbReference type="ARBA" id="ARBA00023136"/>
    </source>
</evidence>
<feature type="transmembrane region" description="Helical" evidence="9">
    <location>
        <begin position="140"/>
        <end position="166"/>
    </location>
</feature>
<keyword evidence="11" id="KW-1185">Reference proteome</keyword>
<dbReference type="EMBL" id="JQBW01000010">
    <property type="protein sequence ID" value="KRN58477.1"/>
    <property type="molecule type" value="Genomic_DNA"/>
</dbReference>
<reference evidence="10 11" key="1">
    <citation type="journal article" date="2015" name="Genome Announc.">
        <title>Expanding the biotechnology potential of lactobacilli through comparative genomics of 213 strains and associated genera.</title>
        <authorList>
            <person name="Sun Z."/>
            <person name="Harris H.M."/>
            <person name="McCann A."/>
            <person name="Guo C."/>
            <person name="Argimon S."/>
            <person name="Zhang W."/>
            <person name="Yang X."/>
            <person name="Jeffery I.B."/>
            <person name="Cooney J.C."/>
            <person name="Kagawa T.F."/>
            <person name="Liu W."/>
            <person name="Song Y."/>
            <person name="Salvetti E."/>
            <person name="Wrobel A."/>
            <person name="Rasinkangas P."/>
            <person name="Parkhill J."/>
            <person name="Rea M.C."/>
            <person name="O'Sullivan O."/>
            <person name="Ritari J."/>
            <person name="Douillard F.P."/>
            <person name="Paul Ross R."/>
            <person name="Yang R."/>
            <person name="Briner A.E."/>
            <person name="Felis G.E."/>
            <person name="de Vos W.M."/>
            <person name="Barrangou R."/>
            <person name="Klaenhammer T.R."/>
            <person name="Caufield P.W."/>
            <person name="Cui Y."/>
            <person name="Zhang H."/>
            <person name="O'Toole P.W."/>
        </authorList>
    </citation>
    <scope>NUCLEOTIDE SEQUENCE [LARGE SCALE GENOMIC DNA]</scope>
    <source>
        <strain evidence="10 11">DSM 17896</strain>
    </source>
</reference>
<dbReference type="PATRIC" id="fig|396268.3.peg.936"/>
<keyword evidence="8 9" id="KW-0472">Membrane</keyword>
<evidence type="ECO:0000313" key="11">
    <source>
        <dbReference type="Proteomes" id="UP000050934"/>
    </source>
</evidence>
<evidence type="ECO:0000313" key="10">
    <source>
        <dbReference type="EMBL" id="KRN58477.1"/>
    </source>
</evidence>
<accession>A0A0R2IAL8</accession>
<dbReference type="AlphaFoldDB" id="A0A0R2IAL8"/>
<dbReference type="PANTHER" id="PTHR32502:SF8">
    <property type="entry name" value="N-ACETYLGALACTOSAMINE PERMEASE IIC COMPONENT 1"/>
    <property type="match status" value="1"/>
</dbReference>
<dbReference type="Pfam" id="PF03609">
    <property type="entry name" value="EII-Sor"/>
    <property type="match status" value="1"/>
</dbReference>
<dbReference type="GO" id="GO:0016740">
    <property type="term" value="F:transferase activity"/>
    <property type="evidence" value="ECO:0007669"/>
    <property type="project" value="UniProtKB-KW"/>
</dbReference>
<dbReference type="InterPro" id="IPR004700">
    <property type="entry name" value="PTS_IIC_man"/>
</dbReference>
<keyword evidence="6 9" id="KW-0812">Transmembrane</keyword>
<dbReference type="STRING" id="396268.IV45_GL000924"/>
<evidence type="ECO:0000256" key="3">
    <source>
        <dbReference type="ARBA" id="ARBA00022475"/>
    </source>
</evidence>
<evidence type="ECO:0000256" key="6">
    <source>
        <dbReference type="ARBA" id="ARBA00022692"/>
    </source>
</evidence>